<dbReference type="Pfam" id="PF22669">
    <property type="entry name" value="Exo_endo_phos2"/>
    <property type="match status" value="1"/>
</dbReference>
<dbReference type="Gene3D" id="3.60.10.10">
    <property type="entry name" value="Endonuclease/exonuclease/phosphatase"/>
    <property type="match status" value="1"/>
</dbReference>
<dbReference type="InterPro" id="IPR000300">
    <property type="entry name" value="IPPc"/>
</dbReference>
<evidence type="ECO:0000259" key="2">
    <source>
        <dbReference type="SMART" id="SM00128"/>
    </source>
</evidence>
<dbReference type="WBParaSite" id="Smp_345700.1">
    <property type="protein sequence ID" value="Smp_345700.1"/>
    <property type="gene ID" value="Smp_345700"/>
</dbReference>
<proteinExistence type="predicted"/>
<name>A0A5K4FDQ3_SCHMA</name>
<evidence type="ECO:0000256" key="1">
    <source>
        <dbReference type="SAM" id="Phobius"/>
    </source>
</evidence>
<reference evidence="3" key="1">
    <citation type="journal article" date="2012" name="PLoS Negl. Trop. Dis.">
        <title>A systematically improved high quality genome and transcriptome of the human blood fluke Schistosoma mansoni.</title>
        <authorList>
            <person name="Protasio A.V."/>
            <person name="Tsai I.J."/>
            <person name="Babbage A."/>
            <person name="Nichol S."/>
            <person name="Hunt M."/>
            <person name="Aslett M.A."/>
            <person name="De Silva N."/>
            <person name="Velarde G.S."/>
            <person name="Anderson T.J."/>
            <person name="Clark R.C."/>
            <person name="Davidson C."/>
            <person name="Dillon G.P."/>
            <person name="Holroyd N.E."/>
            <person name="LoVerde P.T."/>
            <person name="Lloyd C."/>
            <person name="McQuillan J."/>
            <person name="Oliveira G."/>
            <person name="Otto T.D."/>
            <person name="Parker-Manuel S.J."/>
            <person name="Quail M.A."/>
            <person name="Wilson R.A."/>
            <person name="Zerlotini A."/>
            <person name="Dunne D.W."/>
            <person name="Berriman M."/>
        </authorList>
    </citation>
    <scope>NUCLEOTIDE SEQUENCE [LARGE SCALE GENOMIC DNA]</scope>
    <source>
        <strain evidence="3">Puerto Rican</strain>
    </source>
</reference>
<feature type="transmembrane region" description="Helical" evidence="1">
    <location>
        <begin position="194"/>
        <end position="213"/>
    </location>
</feature>
<dbReference type="STRING" id="6183.A0A5K4FDQ3"/>
<dbReference type="InterPro" id="IPR053321">
    <property type="entry name" value="IPP-5-Phosphatase_Type_IV"/>
</dbReference>
<evidence type="ECO:0000313" key="4">
    <source>
        <dbReference type="WBParaSite" id="Smp_345700.1"/>
    </source>
</evidence>
<organism evidence="3 4">
    <name type="scientific">Schistosoma mansoni</name>
    <name type="common">Blood fluke</name>
    <dbReference type="NCBI Taxonomy" id="6183"/>
    <lineage>
        <taxon>Eukaryota</taxon>
        <taxon>Metazoa</taxon>
        <taxon>Spiralia</taxon>
        <taxon>Lophotrochozoa</taxon>
        <taxon>Platyhelminthes</taxon>
        <taxon>Trematoda</taxon>
        <taxon>Digenea</taxon>
        <taxon>Strigeidida</taxon>
        <taxon>Schistosomatoidea</taxon>
        <taxon>Schistosomatidae</taxon>
        <taxon>Schistosoma</taxon>
    </lineage>
</organism>
<reference evidence="4" key="2">
    <citation type="submission" date="2019-11" db="UniProtKB">
        <authorList>
            <consortium name="WormBaseParasite"/>
        </authorList>
    </citation>
    <scope>IDENTIFICATION</scope>
    <source>
        <strain evidence="4">Puerto Rican</strain>
    </source>
</reference>
<accession>A0A5K4FDQ3</accession>
<dbReference type="InParanoid" id="A0A5K4FDQ3"/>
<dbReference type="InterPro" id="IPR036691">
    <property type="entry name" value="Endo/exonu/phosph_ase_sf"/>
</dbReference>
<feature type="transmembrane region" description="Helical" evidence="1">
    <location>
        <begin position="151"/>
        <end position="174"/>
    </location>
</feature>
<dbReference type="GO" id="GO:0016791">
    <property type="term" value="F:phosphatase activity"/>
    <property type="evidence" value="ECO:0007669"/>
    <property type="project" value="InterPro"/>
</dbReference>
<dbReference type="PANTHER" id="PTHR47039:SF1">
    <property type="entry name" value="INOSITOL POLYPHOSPHATE 5-PHOSPHATASE E"/>
    <property type="match status" value="1"/>
</dbReference>
<sequence length="431" mass="48255">MDPQESTSKPSSSLRIELDVPSADTFSTVSSGYNLRPSGSVSSFVSSFTATKSELVTKNYLVGSIAGGAGSLLGIRELNKIIPSSNIDIQVVTWNMLSMKSQFYPEDLSDLFFSGSSEEAASIYAICIQECSSDKNELLVRLQAAIGIKHVLFTYATHGTLALMIFLNRDLIWYTSVPQSVGVTTSAAVQTKGAVAICFILFGTSILFLSSHFKANHTNFDRRVQDYLQVVNNINLPKVGFNKGYKYEESNPLDRFDVVFWAGDLNFRIQRPRHIVENVIKGKYKQRTFEELLSVDELLNAQSQGIIFQNFDEGRIRFPPTYKFDLNSDVYDSSEKQRVPSYTDRILFMSKKKGNLICLDYNSINTIRSSDHRPVFALFSLVLRPGSDNIALAAGAFNREVYIAGNQRRALRLDKLKSRKSTTHARVCTIQ</sequence>
<dbReference type="SUPFAM" id="SSF56219">
    <property type="entry name" value="DNase I-like"/>
    <property type="match status" value="1"/>
</dbReference>
<protein>
    <submittedName>
        <fullName evidence="4">IPPc domain-containing protein</fullName>
    </submittedName>
</protein>
<dbReference type="GO" id="GO:0046856">
    <property type="term" value="P:phosphatidylinositol dephosphorylation"/>
    <property type="evidence" value="ECO:0007669"/>
    <property type="project" value="InterPro"/>
</dbReference>
<dbReference type="Proteomes" id="UP000008854">
    <property type="component" value="Unassembled WGS sequence"/>
</dbReference>
<dbReference type="SMART" id="SM00128">
    <property type="entry name" value="IPPc"/>
    <property type="match status" value="1"/>
</dbReference>
<evidence type="ECO:0000313" key="3">
    <source>
        <dbReference type="Proteomes" id="UP000008854"/>
    </source>
</evidence>
<keyword evidence="3" id="KW-1185">Reference proteome</keyword>
<dbReference type="AlphaFoldDB" id="A0A5K4FDQ3"/>
<feature type="domain" description="Inositol polyphosphate-related phosphatase" evidence="2">
    <location>
        <begin position="85"/>
        <end position="387"/>
    </location>
</feature>
<keyword evidence="1" id="KW-0472">Membrane</keyword>
<keyword evidence="1" id="KW-0812">Transmembrane</keyword>
<dbReference type="ExpressionAtlas" id="A0A5K4FDQ3">
    <property type="expression patterns" value="baseline"/>
</dbReference>
<keyword evidence="1" id="KW-1133">Transmembrane helix</keyword>
<dbReference type="PANTHER" id="PTHR47039">
    <property type="entry name" value="INOSITOL POLYPHOSPHATE 5-PHOSPHATASE E"/>
    <property type="match status" value="1"/>
</dbReference>